<organism evidence="2 3">
    <name type="scientific">Xylaria grammica</name>
    <dbReference type="NCBI Taxonomy" id="363999"/>
    <lineage>
        <taxon>Eukaryota</taxon>
        <taxon>Fungi</taxon>
        <taxon>Dikarya</taxon>
        <taxon>Ascomycota</taxon>
        <taxon>Pezizomycotina</taxon>
        <taxon>Sordariomycetes</taxon>
        <taxon>Xylariomycetidae</taxon>
        <taxon>Xylariales</taxon>
        <taxon>Xylariaceae</taxon>
        <taxon>Xylaria</taxon>
    </lineage>
</organism>
<name>A0A439D0U3_9PEZI</name>
<dbReference type="PROSITE" id="PS51257">
    <property type="entry name" value="PROKAR_LIPOPROTEIN"/>
    <property type="match status" value="1"/>
</dbReference>
<dbReference type="Proteomes" id="UP000286045">
    <property type="component" value="Unassembled WGS sequence"/>
</dbReference>
<evidence type="ECO:0000256" key="1">
    <source>
        <dbReference type="SAM" id="SignalP"/>
    </source>
</evidence>
<evidence type="ECO:0000313" key="3">
    <source>
        <dbReference type="Proteomes" id="UP000286045"/>
    </source>
</evidence>
<accession>A0A439D0U3</accession>
<keyword evidence="1" id="KW-0732">Signal</keyword>
<feature type="signal peptide" evidence="1">
    <location>
        <begin position="1"/>
        <end position="20"/>
    </location>
</feature>
<evidence type="ECO:0000313" key="2">
    <source>
        <dbReference type="EMBL" id="RWA08072.1"/>
    </source>
</evidence>
<reference evidence="2 3" key="1">
    <citation type="submission" date="2018-12" db="EMBL/GenBank/DDBJ databases">
        <title>Draft genome sequence of Xylaria grammica IHI A82.</title>
        <authorList>
            <person name="Buettner E."/>
            <person name="Kellner H."/>
        </authorList>
    </citation>
    <scope>NUCLEOTIDE SEQUENCE [LARGE SCALE GENOMIC DNA]</scope>
    <source>
        <strain evidence="2 3">IHI A82</strain>
    </source>
</reference>
<proteinExistence type="predicted"/>
<dbReference type="AlphaFoldDB" id="A0A439D0U3"/>
<protein>
    <submittedName>
        <fullName evidence="2">Uncharacterized protein</fullName>
    </submittedName>
</protein>
<dbReference type="STRING" id="363999.A0A439D0U3"/>
<dbReference type="Gene3D" id="2.60.120.260">
    <property type="entry name" value="Galactose-binding domain-like"/>
    <property type="match status" value="1"/>
</dbReference>
<gene>
    <name evidence="2" type="ORF">EKO27_g7029</name>
</gene>
<feature type="chain" id="PRO_5018967718" evidence="1">
    <location>
        <begin position="21"/>
        <end position="291"/>
    </location>
</feature>
<keyword evidence="3" id="KW-1185">Reference proteome</keyword>
<comment type="caution">
    <text evidence="2">The sequence shown here is derived from an EMBL/GenBank/DDBJ whole genome shotgun (WGS) entry which is preliminary data.</text>
</comment>
<sequence>MAFVNRLIFTLAAAVSLASAQSSTTVCTLTGCNQDNCYRDLVQSTAFCASFTAPPQSGTTVSTVTLNPVQSSCGATSLSSACSCLYPSGATTLATQASITQCATLPLAPSPTALNVNFESGSDTIYVGRTYNVNNYSIISDPSLAHSPPNLFRVTFTPEPPGDFDTHNLDIFATGLMRPFTDYTFTFWAKADALVNPSDSDIDYISLIIHGLKKGPAPPDLALTESPSTFFSSLLSPAIDTTWRRYQGSFNSGEWPYFYIIFHFNNGGYSYSGVVPSLYIDDVSLVQAYMD</sequence>
<dbReference type="EMBL" id="RYZI01000220">
    <property type="protein sequence ID" value="RWA08072.1"/>
    <property type="molecule type" value="Genomic_DNA"/>
</dbReference>